<protein>
    <submittedName>
        <fullName evidence="1">Uncharacterized protein</fullName>
    </submittedName>
</protein>
<organism evidence="1">
    <name type="scientific">Pseudoalteromonas prydzensis</name>
    <dbReference type="NCBI Taxonomy" id="182141"/>
    <lineage>
        <taxon>Bacteria</taxon>
        <taxon>Pseudomonadati</taxon>
        <taxon>Pseudomonadota</taxon>
        <taxon>Gammaproteobacteria</taxon>
        <taxon>Alteromonadales</taxon>
        <taxon>Pseudoalteromonadaceae</taxon>
        <taxon>Pseudoalteromonas</taxon>
    </lineage>
</organism>
<gene>
    <name evidence="1" type="ORF">ENH88_10825</name>
</gene>
<sequence>MAQFTLINGDVVEFSNNIVKPLNCTGSQSRDRFGHIFFIPDAAVPFIDAGKLAKDLFNLSKLALAKYDDSDPQLPVLIKHHAPLSQITGLSIKKLFKIAPFSSANIEKAKATSVFKQLLANSSIEHIQLDEIYSLS</sequence>
<accession>A0A7V1CZ51</accession>
<dbReference type="EMBL" id="DRGM01000116">
    <property type="protein sequence ID" value="HEA16917.1"/>
    <property type="molecule type" value="Genomic_DNA"/>
</dbReference>
<evidence type="ECO:0000313" key="1">
    <source>
        <dbReference type="EMBL" id="HEA16917.1"/>
    </source>
</evidence>
<proteinExistence type="predicted"/>
<dbReference type="Proteomes" id="UP000886188">
    <property type="component" value="Unassembled WGS sequence"/>
</dbReference>
<comment type="caution">
    <text evidence="1">The sequence shown here is derived from an EMBL/GenBank/DDBJ whole genome shotgun (WGS) entry which is preliminary data.</text>
</comment>
<dbReference type="RefSeq" id="WP_304182246.1">
    <property type="nucleotide sequence ID" value="NZ_DRGM01000116.1"/>
</dbReference>
<reference evidence="1" key="1">
    <citation type="journal article" date="2020" name="mSystems">
        <title>Genome- and Community-Level Interaction Insights into Carbon Utilization and Element Cycling Functions of Hydrothermarchaeota in Hydrothermal Sediment.</title>
        <authorList>
            <person name="Zhou Z."/>
            <person name="Liu Y."/>
            <person name="Xu W."/>
            <person name="Pan J."/>
            <person name="Luo Z.H."/>
            <person name="Li M."/>
        </authorList>
    </citation>
    <scope>NUCLEOTIDE SEQUENCE [LARGE SCALE GENOMIC DNA]</scope>
    <source>
        <strain evidence="1">HyVt-346</strain>
    </source>
</reference>
<dbReference type="AlphaFoldDB" id="A0A7V1CZ51"/>
<name>A0A7V1CZ51_9GAMM</name>